<dbReference type="PANTHER" id="PTHR22900">
    <property type="entry name" value="PROTEIN CBG14245-RELATED"/>
    <property type="match status" value="1"/>
</dbReference>
<evidence type="ECO:0000313" key="2">
    <source>
        <dbReference type="Proteomes" id="UP000252519"/>
    </source>
</evidence>
<proteinExistence type="predicted"/>
<dbReference type="InterPro" id="IPR005331">
    <property type="entry name" value="Sulfotransferase"/>
</dbReference>
<name>A0A368GNA1_ANCCA</name>
<dbReference type="InterPro" id="IPR007669">
    <property type="entry name" value="Chst-1-like"/>
</dbReference>
<dbReference type="Pfam" id="PF03567">
    <property type="entry name" value="Sulfotransfer_2"/>
    <property type="match status" value="1"/>
</dbReference>
<dbReference type="GO" id="GO:0050650">
    <property type="term" value="P:chondroitin sulfate proteoglycan biosynthetic process"/>
    <property type="evidence" value="ECO:0007669"/>
    <property type="project" value="InterPro"/>
</dbReference>
<dbReference type="AlphaFoldDB" id="A0A368GNA1"/>
<dbReference type="PANTHER" id="PTHR22900:SF13">
    <property type="entry name" value="CARBOHYDRATE SULFOTRANSFERASE-RELATED"/>
    <property type="match status" value="1"/>
</dbReference>
<dbReference type="Proteomes" id="UP000252519">
    <property type="component" value="Unassembled WGS sequence"/>
</dbReference>
<comment type="caution">
    <text evidence="1">The sequence shown here is derived from an EMBL/GenBank/DDBJ whole genome shotgun (WGS) entry which is preliminary data.</text>
</comment>
<gene>
    <name evidence="1" type="ORF">ANCCAN_08138</name>
</gene>
<dbReference type="GO" id="GO:1902884">
    <property type="term" value="P:positive regulation of response to oxidative stress"/>
    <property type="evidence" value="ECO:0007669"/>
    <property type="project" value="InterPro"/>
</dbReference>
<organism evidence="1 2">
    <name type="scientific">Ancylostoma caninum</name>
    <name type="common">Dog hookworm</name>
    <dbReference type="NCBI Taxonomy" id="29170"/>
    <lineage>
        <taxon>Eukaryota</taxon>
        <taxon>Metazoa</taxon>
        <taxon>Ecdysozoa</taxon>
        <taxon>Nematoda</taxon>
        <taxon>Chromadorea</taxon>
        <taxon>Rhabditida</taxon>
        <taxon>Rhabditina</taxon>
        <taxon>Rhabditomorpha</taxon>
        <taxon>Strongyloidea</taxon>
        <taxon>Ancylostomatidae</taxon>
        <taxon>Ancylostomatinae</taxon>
        <taxon>Ancylostoma</taxon>
    </lineage>
</organism>
<reference evidence="1 2" key="1">
    <citation type="submission" date="2014-10" db="EMBL/GenBank/DDBJ databases">
        <title>Draft genome of the hookworm Ancylostoma caninum.</title>
        <authorList>
            <person name="Mitreva M."/>
        </authorList>
    </citation>
    <scope>NUCLEOTIDE SEQUENCE [LARGE SCALE GENOMIC DNA]</scope>
    <source>
        <strain evidence="1 2">Baltimore</strain>
    </source>
</reference>
<sequence length="129" mass="15493">MFRLYQIFLICSFVYLMWKCLHYSRLLLICEEVQRFNVGGRVQYITKTRPVNYCVGDDASKCVPPLLPYKQKYRVADKYSLLGCVIEKNFSTMLTAILCFLFDEDRFRQNKRNLTTEYYHQRSERNSLD</sequence>
<dbReference type="GO" id="GO:0016020">
    <property type="term" value="C:membrane"/>
    <property type="evidence" value="ECO:0007669"/>
    <property type="project" value="InterPro"/>
</dbReference>
<evidence type="ECO:0000313" key="1">
    <source>
        <dbReference type="EMBL" id="RCN45841.1"/>
    </source>
</evidence>
<accession>A0A368GNA1</accession>
<protein>
    <submittedName>
        <fullName evidence="1">Uncharacterized protein</fullName>
    </submittedName>
</protein>
<dbReference type="EMBL" id="JOJR01000091">
    <property type="protein sequence ID" value="RCN45841.1"/>
    <property type="molecule type" value="Genomic_DNA"/>
</dbReference>
<dbReference type="GO" id="GO:0047756">
    <property type="term" value="F:chondroitin 4-sulfotransferase activity"/>
    <property type="evidence" value="ECO:0007669"/>
    <property type="project" value="InterPro"/>
</dbReference>
<dbReference type="OrthoDB" id="10567512at2759"/>
<keyword evidence="2" id="KW-1185">Reference proteome</keyword>